<evidence type="ECO:0000256" key="9">
    <source>
        <dbReference type="ARBA" id="ARBA00032159"/>
    </source>
</evidence>
<dbReference type="GO" id="GO:0044284">
    <property type="term" value="C:mitochondrial crista junction"/>
    <property type="evidence" value="ECO:0007669"/>
    <property type="project" value="InterPro"/>
</dbReference>
<evidence type="ECO:0000256" key="6">
    <source>
        <dbReference type="ARBA" id="ARBA00022989"/>
    </source>
</evidence>
<evidence type="ECO:0000256" key="10">
    <source>
        <dbReference type="ARBA" id="ARBA00032985"/>
    </source>
</evidence>
<keyword evidence="11" id="KW-0999">Mitochondrion inner membrane</keyword>
<dbReference type="InterPro" id="IPR031463">
    <property type="entry name" value="Mic12"/>
</dbReference>
<dbReference type="AlphaFoldDB" id="A0A6A5RNG1"/>
<comment type="subunit">
    <text evidence="11">Component of the mitochondrial contact site and cristae organizing system (MICOS) complex.</text>
</comment>
<comment type="function">
    <text evidence="1 11">Component of the MICOS complex, a large protein complex of the mitochondrial inner membrane that plays crucial roles in the maintenance of crista junctions, inner membrane architecture, and formation of contact sites to the outer membrane.</text>
</comment>
<keyword evidence="5" id="KW-0812">Transmembrane</keyword>
<dbReference type="GO" id="GO:0042407">
    <property type="term" value="P:cristae formation"/>
    <property type="evidence" value="ECO:0007669"/>
    <property type="project" value="InterPro"/>
</dbReference>
<evidence type="ECO:0000256" key="1">
    <source>
        <dbReference type="ARBA" id="ARBA00002689"/>
    </source>
</evidence>
<feature type="chain" id="PRO_5025448033" description="MICOS complex subunit MIC12" evidence="12">
    <location>
        <begin position="31"/>
        <end position="112"/>
    </location>
</feature>
<gene>
    <name evidence="13" type="ORF">M421DRAFT_420451</name>
</gene>
<evidence type="ECO:0000256" key="11">
    <source>
        <dbReference type="RuleBase" id="RU363010"/>
    </source>
</evidence>
<dbReference type="EMBL" id="ML978968">
    <property type="protein sequence ID" value="KAF1928564.1"/>
    <property type="molecule type" value="Genomic_DNA"/>
</dbReference>
<dbReference type="RefSeq" id="XP_033448812.1">
    <property type="nucleotide sequence ID" value="XM_033592487.1"/>
</dbReference>
<accession>A0A6A5RNG1</accession>
<evidence type="ECO:0000256" key="7">
    <source>
        <dbReference type="ARBA" id="ARBA00023128"/>
    </source>
</evidence>
<reference evidence="13" key="1">
    <citation type="journal article" date="2020" name="Stud. Mycol.">
        <title>101 Dothideomycetes genomes: a test case for predicting lifestyles and emergence of pathogens.</title>
        <authorList>
            <person name="Haridas S."/>
            <person name="Albert R."/>
            <person name="Binder M."/>
            <person name="Bloem J."/>
            <person name="Labutti K."/>
            <person name="Salamov A."/>
            <person name="Andreopoulos B."/>
            <person name="Baker S."/>
            <person name="Barry K."/>
            <person name="Bills G."/>
            <person name="Bluhm B."/>
            <person name="Cannon C."/>
            <person name="Castanera R."/>
            <person name="Culley D."/>
            <person name="Daum C."/>
            <person name="Ezra D."/>
            <person name="Gonzalez J."/>
            <person name="Henrissat B."/>
            <person name="Kuo A."/>
            <person name="Liang C."/>
            <person name="Lipzen A."/>
            <person name="Lutzoni F."/>
            <person name="Magnuson J."/>
            <person name="Mondo S."/>
            <person name="Nolan M."/>
            <person name="Ohm R."/>
            <person name="Pangilinan J."/>
            <person name="Park H.-J."/>
            <person name="Ramirez L."/>
            <person name="Alfaro M."/>
            <person name="Sun H."/>
            <person name="Tritt A."/>
            <person name="Yoshinaga Y."/>
            <person name="Zwiers L.-H."/>
            <person name="Turgeon B."/>
            <person name="Goodwin S."/>
            <person name="Spatafora J."/>
            <person name="Crous P."/>
            <person name="Grigoriev I."/>
        </authorList>
    </citation>
    <scope>NUCLEOTIDE SEQUENCE</scope>
    <source>
        <strain evidence="13">CBS 183.55</strain>
    </source>
</reference>
<feature type="signal peptide" evidence="12">
    <location>
        <begin position="1"/>
        <end position="30"/>
    </location>
</feature>
<dbReference type="Pfam" id="PF17050">
    <property type="entry name" value="AIM5"/>
    <property type="match status" value="1"/>
</dbReference>
<evidence type="ECO:0000256" key="4">
    <source>
        <dbReference type="ARBA" id="ARBA00018170"/>
    </source>
</evidence>
<dbReference type="Proteomes" id="UP000800082">
    <property type="component" value="Unassembled WGS sequence"/>
</dbReference>
<evidence type="ECO:0000313" key="14">
    <source>
        <dbReference type="Proteomes" id="UP000800082"/>
    </source>
</evidence>
<keyword evidence="8" id="KW-0472">Membrane</keyword>
<evidence type="ECO:0000256" key="3">
    <source>
        <dbReference type="ARBA" id="ARBA00009188"/>
    </source>
</evidence>
<evidence type="ECO:0000256" key="8">
    <source>
        <dbReference type="ARBA" id="ARBA00023136"/>
    </source>
</evidence>
<sequence length="112" mass="12880">MGMTTGFLGGFTLTSAVLYLSLSLHQQNRATQVALLRQQRNVLTNFYEPKEPEKEPRAREVPIGLAEMAKDRWNRVLEETVQTVYNTDWRRVRESAEDRVGTIAQKIRESGK</sequence>
<comment type="similarity">
    <text evidence="3 11">Belongs to the MICOS complex subunit Mic12 family.</text>
</comment>
<evidence type="ECO:0000256" key="12">
    <source>
        <dbReference type="SAM" id="SignalP"/>
    </source>
</evidence>
<comment type="subcellular location">
    <subcellularLocation>
        <location evidence="2">Membrane</location>
    </subcellularLocation>
    <subcellularLocation>
        <location evidence="11">Mitochondrion inner membrane</location>
        <topology evidence="11">Single-pass membrane protein</topology>
    </subcellularLocation>
</comment>
<dbReference type="GeneID" id="54350155"/>
<name>A0A6A5RNG1_9PLEO</name>
<keyword evidence="6" id="KW-1133">Transmembrane helix</keyword>
<keyword evidence="7 11" id="KW-0496">Mitochondrion</keyword>
<evidence type="ECO:0000313" key="13">
    <source>
        <dbReference type="EMBL" id="KAF1928564.1"/>
    </source>
</evidence>
<keyword evidence="12" id="KW-0732">Signal</keyword>
<dbReference type="GO" id="GO:0061617">
    <property type="term" value="C:MICOS complex"/>
    <property type="evidence" value="ECO:0007669"/>
    <property type="project" value="UniProtKB-UniRule"/>
</dbReference>
<evidence type="ECO:0000256" key="5">
    <source>
        <dbReference type="ARBA" id="ARBA00022692"/>
    </source>
</evidence>
<organism evidence="13 14">
    <name type="scientific">Didymella exigua CBS 183.55</name>
    <dbReference type="NCBI Taxonomy" id="1150837"/>
    <lineage>
        <taxon>Eukaryota</taxon>
        <taxon>Fungi</taxon>
        <taxon>Dikarya</taxon>
        <taxon>Ascomycota</taxon>
        <taxon>Pezizomycotina</taxon>
        <taxon>Dothideomycetes</taxon>
        <taxon>Pleosporomycetidae</taxon>
        <taxon>Pleosporales</taxon>
        <taxon>Pleosporineae</taxon>
        <taxon>Didymellaceae</taxon>
        <taxon>Didymella</taxon>
    </lineage>
</organism>
<evidence type="ECO:0000256" key="2">
    <source>
        <dbReference type="ARBA" id="ARBA00004370"/>
    </source>
</evidence>
<keyword evidence="14" id="KW-1185">Reference proteome</keyword>
<protein>
    <recommendedName>
        <fullName evidence="4 11">MICOS complex subunit MIC12</fullName>
    </recommendedName>
    <alternativeName>
        <fullName evidence="10 11">Altered inheritance of mitochondria protein 5, mitochondrial</fullName>
    </alternativeName>
    <alternativeName>
        <fullName evidence="9 11">Found in mitochondrial proteome protein 51</fullName>
    </alternativeName>
</protein>
<proteinExistence type="inferred from homology"/>
<dbReference type="OrthoDB" id="4037694at2759"/>